<dbReference type="InParanoid" id="T1EIU8"/>
<dbReference type="EMBL" id="AMQM01002899">
    <property type="status" value="NOT_ANNOTATED_CDS"/>
    <property type="molecule type" value="Genomic_DNA"/>
</dbReference>
<feature type="domain" description="UBX" evidence="1">
    <location>
        <begin position="1"/>
        <end position="58"/>
    </location>
</feature>
<accession>T1EIU8</accession>
<name>T1EIU8_HELRO</name>
<dbReference type="HOGENOM" id="CLU_2984929_0_0_1"/>
<dbReference type="CTD" id="20196498"/>
<evidence type="ECO:0000313" key="2">
    <source>
        <dbReference type="EMBL" id="ESO10236.1"/>
    </source>
</evidence>
<organism evidence="3 4">
    <name type="scientific">Helobdella robusta</name>
    <name type="common">Californian leech</name>
    <dbReference type="NCBI Taxonomy" id="6412"/>
    <lineage>
        <taxon>Eukaryota</taxon>
        <taxon>Metazoa</taxon>
        <taxon>Spiralia</taxon>
        <taxon>Lophotrochozoa</taxon>
        <taxon>Annelida</taxon>
        <taxon>Clitellata</taxon>
        <taxon>Hirudinea</taxon>
        <taxon>Rhynchobdellida</taxon>
        <taxon>Glossiphoniidae</taxon>
        <taxon>Helobdella</taxon>
    </lineage>
</organism>
<keyword evidence="4" id="KW-1185">Reference proteome</keyword>
<evidence type="ECO:0000313" key="4">
    <source>
        <dbReference type="Proteomes" id="UP000015101"/>
    </source>
</evidence>
<dbReference type="PANTHER" id="PTHR23322:SF96">
    <property type="entry name" value="FAS-ASSOCIATED FACTOR 1"/>
    <property type="match status" value="1"/>
</dbReference>
<dbReference type="eggNOG" id="KOG1363">
    <property type="taxonomic scope" value="Eukaryota"/>
</dbReference>
<dbReference type="InterPro" id="IPR029071">
    <property type="entry name" value="Ubiquitin-like_domsf"/>
</dbReference>
<dbReference type="EMBL" id="KB095905">
    <property type="protein sequence ID" value="ESO10236.1"/>
    <property type="molecule type" value="Genomic_DNA"/>
</dbReference>
<dbReference type="Pfam" id="PF00789">
    <property type="entry name" value="UBX"/>
    <property type="match status" value="1"/>
</dbReference>
<dbReference type="GeneID" id="20196498"/>
<dbReference type="InterPro" id="IPR001012">
    <property type="entry name" value="UBX_dom"/>
</dbReference>
<dbReference type="PANTHER" id="PTHR23322">
    <property type="entry name" value="FAS-ASSOCIATED PROTEIN"/>
    <property type="match status" value="1"/>
</dbReference>
<sequence>SKPLVAIKLRCPEGKTISRRFYKTDHLYDLLNFVTSQGFPVERYKLLTAYPRRDVSLL</sequence>
<dbReference type="SUPFAM" id="SSF54236">
    <property type="entry name" value="Ubiquitin-like"/>
    <property type="match status" value="1"/>
</dbReference>
<dbReference type="STRING" id="6412.T1EIU8"/>
<protein>
    <recommendedName>
        <fullName evidence="1">UBX domain-containing protein</fullName>
    </recommendedName>
</protein>
<dbReference type="PROSITE" id="PS50033">
    <property type="entry name" value="UBX"/>
    <property type="match status" value="1"/>
</dbReference>
<dbReference type="RefSeq" id="XP_009012050.1">
    <property type="nucleotide sequence ID" value="XM_009013802.1"/>
</dbReference>
<gene>
    <name evidence="3" type="primary">20196498</name>
    <name evidence="2" type="ORF">HELRODRAFT_138403</name>
</gene>
<dbReference type="Proteomes" id="UP000015101">
    <property type="component" value="Unassembled WGS sequence"/>
</dbReference>
<dbReference type="KEGG" id="hro:HELRODRAFT_138403"/>
<dbReference type="EnsemblMetazoa" id="HelroT138403">
    <property type="protein sequence ID" value="HelroP138403"/>
    <property type="gene ID" value="HelroG138403"/>
</dbReference>
<evidence type="ECO:0000313" key="3">
    <source>
        <dbReference type="EnsemblMetazoa" id="HelroP138403"/>
    </source>
</evidence>
<reference evidence="3" key="3">
    <citation type="submission" date="2015-06" db="UniProtKB">
        <authorList>
            <consortium name="EnsemblMetazoa"/>
        </authorList>
    </citation>
    <scope>IDENTIFICATION</scope>
</reference>
<evidence type="ECO:0000259" key="1">
    <source>
        <dbReference type="PROSITE" id="PS50033"/>
    </source>
</evidence>
<dbReference type="OrthoDB" id="1920064at2759"/>
<reference evidence="2 4" key="2">
    <citation type="journal article" date="2013" name="Nature">
        <title>Insights into bilaterian evolution from three spiralian genomes.</title>
        <authorList>
            <person name="Simakov O."/>
            <person name="Marletaz F."/>
            <person name="Cho S.J."/>
            <person name="Edsinger-Gonzales E."/>
            <person name="Havlak P."/>
            <person name="Hellsten U."/>
            <person name="Kuo D.H."/>
            <person name="Larsson T."/>
            <person name="Lv J."/>
            <person name="Arendt D."/>
            <person name="Savage R."/>
            <person name="Osoegawa K."/>
            <person name="de Jong P."/>
            <person name="Grimwood J."/>
            <person name="Chapman J.A."/>
            <person name="Shapiro H."/>
            <person name="Aerts A."/>
            <person name="Otillar R.P."/>
            <person name="Terry A.Y."/>
            <person name="Boore J.L."/>
            <person name="Grigoriev I.V."/>
            <person name="Lindberg D.R."/>
            <person name="Seaver E.C."/>
            <person name="Weisblat D.A."/>
            <person name="Putnam N.H."/>
            <person name="Rokhsar D.S."/>
        </authorList>
    </citation>
    <scope>NUCLEOTIDE SEQUENCE</scope>
</reference>
<dbReference type="AlphaFoldDB" id="T1EIU8"/>
<dbReference type="Gene3D" id="3.10.20.90">
    <property type="entry name" value="Phosphatidylinositol 3-kinase Catalytic Subunit, Chain A, domain 1"/>
    <property type="match status" value="1"/>
</dbReference>
<reference evidence="4" key="1">
    <citation type="submission" date="2012-12" db="EMBL/GenBank/DDBJ databases">
        <authorList>
            <person name="Hellsten U."/>
            <person name="Grimwood J."/>
            <person name="Chapman J.A."/>
            <person name="Shapiro H."/>
            <person name="Aerts A."/>
            <person name="Otillar R.P."/>
            <person name="Terry A.Y."/>
            <person name="Boore J.L."/>
            <person name="Simakov O."/>
            <person name="Marletaz F."/>
            <person name="Cho S.-J."/>
            <person name="Edsinger-Gonzales E."/>
            <person name="Havlak P."/>
            <person name="Kuo D.-H."/>
            <person name="Larsson T."/>
            <person name="Lv J."/>
            <person name="Arendt D."/>
            <person name="Savage R."/>
            <person name="Osoegawa K."/>
            <person name="de Jong P."/>
            <person name="Lindberg D.R."/>
            <person name="Seaver E.C."/>
            <person name="Weisblat D.A."/>
            <person name="Putnam N.H."/>
            <person name="Grigoriev I.V."/>
            <person name="Rokhsar D.S."/>
        </authorList>
    </citation>
    <scope>NUCLEOTIDE SEQUENCE</scope>
</reference>
<dbReference type="InterPro" id="IPR050730">
    <property type="entry name" value="UBX_domain-protein"/>
</dbReference>
<proteinExistence type="predicted"/>